<evidence type="ECO:0000259" key="11">
    <source>
        <dbReference type="PROSITE" id="PS50862"/>
    </source>
</evidence>
<proteinExistence type="inferred from homology"/>
<dbReference type="SUPFAM" id="SSF52954">
    <property type="entry name" value="Class II aaRS ABD-related"/>
    <property type="match status" value="1"/>
</dbReference>
<dbReference type="InterPro" id="IPR041715">
    <property type="entry name" value="HisRS-like_core"/>
</dbReference>
<dbReference type="CDD" id="cd00773">
    <property type="entry name" value="HisRS-like_core"/>
    <property type="match status" value="1"/>
</dbReference>
<dbReference type="NCBIfam" id="TIGR00442">
    <property type="entry name" value="hisS"/>
    <property type="match status" value="1"/>
</dbReference>
<comment type="catalytic activity">
    <reaction evidence="9 10">
        <text>tRNA(His) + L-histidine + ATP = L-histidyl-tRNA(His) + AMP + diphosphate + H(+)</text>
        <dbReference type="Rhea" id="RHEA:17313"/>
        <dbReference type="Rhea" id="RHEA-COMP:9665"/>
        <dbReference type="Rhea" id="RHEA-COMP:9689"/>
        <dbReference type="ChEBI" id="CHEBI:15378"/>
        <dbReference type="ChEBI" id="CHEBI:30616"/>
        <dbReference type="ChEBI" id="CHEBI:33019"/>
        <dbReference type="ChEBI" id="CHEBI:57595"/>
        <dbReference type="ChEBI" id="CHEBI:78442"/>
        <dbReference type="ChEBI" id="CHEBI:78527"/>
        <dbReference type="ChEBI" id="CHEBI:456215"/>
        <dbReference type="EC" id="6.1.1.21"/>
    </reaction>
</comment>
<dbReference type="EMBL" id="JBEWWF010000007">
    <property type="protein sequence ID" value="MET3077883.1"/>
    <property type="molecule type" value="Genomic_DNA"/>
</dbReference>
<evidence type="ECO:0000256" key="1">
    <source>
        <dbReference type="ARBA" id="ARBA00008226"/>
    </source>
</evidence>
<comment type="similarity">
    <text evidence="1 10">Belongs to the class-II aminoacyl-tRNA synthetase family.</text>
</comment>
<evidence type="ECO:0000256" key="8">
    <source>
        <dbReference type="ARBA" id="ARBA00023146"/>
    </source>
</evidence>
<keyword evidence="5 10" id="KW-0547">Nucleotide-binding</keyword>
<keyword evidence="6 10" id="KW-0067">ATP-binding</keyword>
<dbReference type="Proteomes" id="UP001548992">
    <property type="component" value="Unassembled WGS sequence"/>
</dbReference>
<evidence type="ECO:0000256" key="7">
    <source>
        <dbReference type="ARBA" id="ARBA00022917"/>
    </source>
</evidence>
<dbReference type="InterPro" id="IPR004154">
    <property type="entry name" value="Anticodon-bd"/>
</dbReference>
<dbReference type="CDD" id="cd00859">
    <property type="entry name" value="HisRS_anticodon"/>
    <property type="match status" value="1"/>
</dbReference>
<keyword evidence="3 10" id="KW-0963">Cytoplasm</keyword>
<keyword evidence="7 10" id="KW-0648">Protein biosynthesis</keyword>
<evidence type="ECO:0000256" key="3">
    <source>
        <dbReference type="ARBA" id="ARBA00022490"/>
    </source>
</evidence>
<keyword evidence="13" id="KW-1185">Reference proteome</keyword>
<evidence type="ECO:0000256" key="10">
    <source>
        <dbReference type="HAMAP-Rule" id="MF_00127"/>
    </source>
</evidence>
<dbReference type="RefSeq" id="WP_354468006.1">
    <property type="nucleotide sequence ID" value="NZ_JBEWWF010000007.1"/>
</dbReference>
<gene>
    <name evidence="10 12" type="primary">hisS</name>
    <name evidence="12" type="ORF">ABXV16_19175</name>
</gene>
<keyword evidence="8 10" id="KW-0030">Aminoacyl-tRNA synthetase</keyword>
<accession>A0ABV2E3L2</accession>
<dbReference type="InterPro" id="IPR004516">
    <property type="entry name" value="HisRS/HisZ"/>
</dbReference>
<protein>
    <recommendedName>
        <fullName evidence="10">Histidine--tRNA ligase</fullName>
        <ecNumber evidence="10">6.1.1.21</ecNumber>
    </recommendedName>
    <alternativeName>
        <fullName evidence="10">Histidyl-tRNA synthetase</fullName>
        <shortName evidence="10">HisRS</shortName>
    </alternativeName>
</protein>
<dbReference type="EC" id="6.1.1.21" evidence="10"/>
<dbReference type="InterPro" id="IPR036621">
    <property type="entry name" value="Anticodon-bd_dom_sf"/>
</dbReference>
<dbReference type="InterPro" id="IPR006195">
    <property type="entry name" value="aa-tRNA-synth_II"/>
</dbReference>
<evidence type="ECO:0000256" key="2">
    <source>
        <dbReference type="ARBA" id="ARBA00011738"/>
    </source>
</evidence>
<sequence length="424" mass="47410">MAKNIQAIRGMNDYLPADTAIWQRIEGTLKQVLASYGYSEIRLPIVEQTPLFSRAIGEVTDVVEKEMYTFEDRNGESLTLRPEGTAGCVRAGIEHGLLYNQEQRLWYTGPMFRYERPQKGRYRQFHQMGVEVFGLQGPDVDAELIMMTARWWKALGIAEHVELELNSIGSLDARANYRSALVAFLEQHQDVLDEDCKRRMYTNPLRVLDSKNPDIQKLLNDAPTLGEFLDEESREHFSGLCALLDDAGINYRINQRLVRGLDYYNRTVFEWVTSSLGSQGTVCGGGRYDGLVEQLGGRATPAVGFAMGMERLVLLVQAVNPEFEPTRIVDVYVIASGQGVQSAAMQLAEKLRDADPALKMMTNFGGGNFKKQFARADKWGARIALVLGEDEVKAGQVVVKDLRTGDQQTLAQSDAAATLRTLLQ</sequence>
<dbReference type="PROSITE" id="PS50862">
    <property type="entry name" value="AA_TRNA_LIGASE_II"/>
    <property type="match status" value="1"/>
</dbReference>
<keyword evidence="4 10" id="KW-0436">Ligase</keyword>
<dbReference type="SUPFAM" id="SSF55681">
    <property type="entry name" value="Class II aaRS and biotin synthetases"/>
    <property type="match status" value="1"/>
</dbReference>
<dbReference type="HAMAP" id="MF_00127">
    <property type="entry name" value="His_tRNA_synth"/>
    <property type="match status" value="1"/>
</dbReference>
<comment type="subunit">
    <text evidence="2 10">Homodimer.</text>
</comment>
<comment type="subcellular location">
    <subcellularLocation>
        <location evidence="10">Cytoplasm</location>
    </subcellularLocation>
</comment>
<evidence type="ECO:0000256" key="4">
    <source>
        <dbReference type="ARBA" id="ARBA00022598"/>
    </source>
</evidence>
<organism evidence="12 13">
    <name type="scientific">Pantoea leporis</name>
    <dbReference type="NCBI Taxonomy" id="2933780"/>
    <lineage>
        <taxon>Bacteria</taxon>
        <taxon>Pseudomonadati</taxon>
        <taxon>Pseudomonadota</taxon>
        <taxon>Gammaproteobacteria</taxon>
        <taxon>Enterobacterales</taxon>
        <taxon>Erwiniaceae</taxon>
        <taxon>Pantoea</taxon>
    </lineage>
</organism>
<dbReference type="Gene3D" id="3.30.930.10">
    <property type="entry name" value="Bira Bifunctional Protein, Domain 2"/>
    <property type="match status" value="1"/>
</dbReference>
<evidence type="ECO:0000256" key="5">
    <source>
        <dbReference type="ARBA" id="ARBA00022741"/>
    </source>
</evidence>
<dbReference type="PANTHER" id="PTHR43707:SF1">
    <property type="entry name" value="HISTIDINE--TRNA LIGASE, MITOCHONDRIAL-RELATED"/>
    <property type="match status" value="1"/>
</dbReference>
<dbReference type="Gene3D" id="3.40.50.800">
    <property type="entry name" value="Anticodon-binding domain"/>
    <property type="match status" value="1"/>
</dbReference>
<dbReference type="InterPro" id="IPR045864">
    <property type="entry name" value="aa-tRNA-synth_II/BPL/LPL"/>
</dbReference>
<evidence type="ECO:0000313" key="12">
    <source>
        <dbReference type="EMBL" id="MET3077883.1"/>
    </source>
</evidence>
<dbReference type="PANTHER" id="PTHR43707">
    <property type="entry name" value="HISTIDYL-TRNA SYNTHETASE"/>
    <property type="match status" value="1"/>
</dbReference>
<dbReference type="Pfam" id="PF03129">
    <property type="entry name" value="HGTP_anticodon"/>
    <property type="match status" value="1"/>
</dbReference>
<dbReference type="PIRSF" id="PIRSF001549">
    <property type="entry name" value="His-tRNA_synth"/>
    <property type="match status" value="1"/>
</dbReference>
<feature type="domain" description="Aminoacyl-transfer RNA synthetases class-II family profile" evidence="11">
    <location>
        <begin position="1"/>
        <end position="325"/>
    </location>
</feature>
<reference evidence="12 13" key="1">
    <citation type="submission" date="2024-07" db="EMBL/GenBank/DDBJ databases">
        <title>Isolation, whole-genome sequencing, and annotation of five antibiotic-resistant bacteria from environmental samples.</title>
        <authorList>
            <person name="Bedore T."/>
            <person name="Hudson A.O."/>
            <person name="Kumar G."/>
        </authorList>
    </citation>
    <scope>NUCLEOTIDE SEQUENCE [LARGE SCALE GENOMIC DNA]</scope>
    <source>
        <strain evidence="12 13">RIT844</strain>
    </source>
</reference>
<dbReference type="GO" id="GO:0004821">
    <property type="term" value="F:histidine-tRNA ligase activity"/>
    <property type="evidence" value="ECO:0007669"/>
    <property type="project" value="UniProtKB-EC"/>
</dbReference>
<evidence type="ECO:0000256" key="6">
    <source>
        <dbReference type="ARBA" id="ARBA00022840"/>
    </source>
</evidence>
<name>A0ABV2E3L2_9GAMM</name>
<evidence type="ECO:0000256" key="9">
    <source>
        <dbReference type="ARBA" id="ARBA00047639"/>
    </source>
</evidence>
<evidence type="ECO:0000313" key="13">
    <source>
        <dbReference type="Proteomes" id="UP001548992"/>
    </source>
</evidence>
<dbReference type="InterPro" id="IPR033656">
    <property type="entry name" value="HisRS_anticodon"/>
</dbReference>
<dbReference type="InterPro" id="IPR015807">
    <property type="entry name" value="His-tRNA-ligase"/>
</dbReference>
<comment type="caution">
    <text evidence="12">The sequence shown here is derived from an EMBL/GenBank/DDBJ whole genome shotgun (WGS) entry which is preliminary data.</text>
</comment>
<dbReference type="Pfam" id="PF13393">
    <property type="entry name" value="tRNA-synt_His"/>
    <property type="match status" value="1"/>
</dbReference>